<accession>A0ABY4YKT5</accession>
<keyword evidence="2" id="KW-1133">Transmembrane helix</keyword>
<dbReference type="RefSeq" id="WP_252622515.1">
    <property type="nucleotide sequence ID" value="NZ_CP099490.1"/>
</dbReference>
<dbReference type="EMBL" id="CP099490">
    <property type="protein sequence ID" value="USQ77410.1"/>
    <property type="molecule type" value="Genomic_DNA"/>
</dbReference>
<dbReference type="InterPro" id="IPR009937">
    <property type="entry name" value="Phage_holin_3_6"/>
</dbReference>
<dbReference type="Pfam" id="PF07332">
    <property type="entry name" value="Phage_holin_3_6"/>
    <property type="match status" value="1"/>
</dbReference>
<name>A0ABY4YKT5_9MICO</name>
<feature type="transmembrane region" description="Helical" evidence="2">
    <location>
        <begin position="106"/>
        <end position="128"/>
    </location>
</feature>
<evidence type="ECO:0000256" key="2">
    <source>
        <dbReference type="SAM" id="Phobius"/>
    </source>
</evidence>
<feature type="transmembrane region" description="Helical" evidence="2">
    <location>
        <begin position="75"/>
        <end position="100"/>
    </location>
</feature>
<keyword evidence="2" id="KW-0812">Transmembrane</keyword>
<protein>
    <submittedName>
        <fullName evidence="3">Phage holin family protein</fullName>
    </submittedName>
</protein>
<reference evidence="3" key="1">
    <citation type="submission" date="2022-06" db="EMBL/GenBank/DDBJ databases">
        <title>Ornithinimicrobium JY.X270.</title>
        <authorList>
            <person name="Huang Y."/>
        </authorList>
    </citation>
    <scope>NUCLEOTIDE SEQUENCE</scope>
    <source>
        <strain evidence="3">JY.X270</strain>
    </source>
</reference>
<keyword evidence="2" id="KW-0472">Membrane</keyword>
<evidence type="ECO:0000313" key="3">
    <source>
        <dbReference type="EMBL" id="USQ77410.1"/>
    </source>
</evidence>
<keyword evidence="4" id="KW-1185">Reference proteome</keyword>
<dbReference type="Proteomes" id="UP001056535">
    <property type="component" value="Chromosome"/>
</dbReference>
<feature type="region of interest" description="Disordered" evidence="1">
    <location>
        <begin position="138"/>
        <end position="159"/>
    </location>
</feature>
<sequence length="159" mass="16220">MTQVHPDPGGRPSGAHAAPGFGTDSGPDPDLGQPLSSVGDIISDISQNLSTLVRQETELAKAELRDSATRAGKGAGLLGGAGVAGHFVLLFLSIALWWAIGGAIGHSWSALIVAAIWAVIAAALAAVGRSKLKEVKGMPKTTSTAKKIPDALKGHEETR</sequence>
<evidence type="ECO:0000256" key="1">
    <source>
        <dbReference type="SAM" id="MobiDB-lite"/>
    </source>
</evidence>
<proteinExistence type="predicted"/>
<feature type="region of interest" description="Disordered" evidence="1">
    <location>
        <begin position="1"/>
        <end position="33"/>
    </location>
</feature>
<organism evidence="3 4">
    <name type="scientific">Ornithinimicrobium cryptoxanthini</name>
    <dbReference type="NCBI Taxonomy" id="2934161"/>
    <lineage>
        <taxon>Bacteria</taxon>
        <taxon>Bacillati</taxon>
        <taxon>Actinomycetota</taxon>
        <taxon>Actinomycetes</taxon>
        <taxon>Micrococcales</taxon>
        <taxon>Ornithinimicrobiaceae</taxon>
        <taxon>Ornithinimicrobium</taxon>
    </lineage>
</organism>
<gene>
    <name evidence="3" type="ORF">NF557_05710</name>
</gene>
<evidence type="ECO:0000313" key="4">
    <source>
        <dbReference type="Proteomes" id="UP001056535"/>
    </source>
</evidence>
<feature type="compositionally biased region" description="Basic and acidic residues" evidence="1">
    <location>
        <begin position="147"/>
        <end position="159"/>
    </location>
</feature>